<dbReference type="OrthoDB" id="10328675at2759"/>
<evidence type="ECO:0008006" key="3">
    <source>
        <dbReference type="Google" id="ProtNLM"/>
    </source>
</evidence>
<protein>
    <recommendedName>
        <fullName evidence="3">SAP domain-containing protein</fullName>
    </recommendedName>
</protein>
<keyword evidence="2" id="KW-1185">Reference proteome</keyword>
<name>A0A8H3J8U1_9LECA</name>
<proteinExistence type="predicted"/>
<evidence type="ECO:0000313" key="2">
    <source>
        <dbReference type="Proteomes" id="UP000664203"/>
    </source>
</evidence>
<evidence type="ECO:0000313" key="1">
    <source>
        <dbReference type="EMBL" id="CAF9942735.1"/>
    </source>
</evidence>
<comment type="caution">
    <text evidence="1">The sequence shown here is derived from an EMBL/GenBank/DDBJ whole genome shotgun (WGS) entry which is preliminary data.</text>
</comment>
<reference evidence="1" key="1">
    <citation type="submission" date="2021-03" db="EMBL/GenBank/DDBJ databases">
        <authorList>
            <person name="Tagirdzhanova G."/>
        </authorList>
    </citation>
    <scope>NUCLEOTIDE SEQUENCE</scope>
</reference>
<dbReference type="Proteomes" id="UP000664203">
    <property type="component" value="Unassembled WGS sequence"/>
</dbReference>
<gene>
    <name evidence="1" type="ORF">ALECFALPRED_009987</name>
</gene>
<dbReference type="AlphaFoldDB" id="A0A8H3J8U1"/>
<dbReference type="EMBL" id="CAJPDR010000801">
    <property type="protein sequence ID" value="CAF9942735.1"/>
    <property type="molecule type" value="Genomic_DNA"/>
</dbReference>
<accession>A0A8H3J8U1</accession>
<organism evidence="1 2">
    <name type="scientific">Alectoria fallacina</name>
    <dbReference type="NCBI Taxonomy" id="1903189"/>
    <lineage>
        <taxon>Eukaryota</taxon>
        <taxon>Fungi</taxon>
        <taxon>Dikarya</taxon>
        <taxon>Ascomycota</taxon>
        <taxon>Pezizomycotina</taxon>
        <taxon>Lecanoromycetes</taxon>
        <taxon>OSLEUM clade</taxon>
        <taxon>Lecanoromycetidae</taxon>
        <taxon>Lecanorales</taxon>
        <taxon>Lecanorineae</taxon>
        <taxon>Parmeliaceae</taxon>
        <taxon>Alectoria</taxon>
    </lineage>
</organism>
<sequence>MEFSPTLTTGLIKVTHVPSYRNNDALTFRPPQKQKVISQHDCFHRTLLCNGMDYKATLLGRSPHTPRQLPTSDLPSERMNDVVAVLSDPFFFLSDAQHELSKRELKVSGSKNDLLWRLFEALETENAEGWTLGYLLNTRTLSFNGKGRDPRSVIGHHLEGYRRDKEGIMILNLSDGEDVTILSNKSSDDCAKIKMDHDLFWALHALDGMKAVPRNLAKKPLLITEAATGVRKNRWGKEAGQVFGLKLQGMRAISFFFLAGEASSIREDRMCGDVWLAAENDVLREDVRTLHGGDEMVVEEVSREREAMEEETVGLEEDMRGLHGQCDDAGA</sequence>